<accession>A0ABY9HL10</accession>
<organism evidence="2 3">
    <name type="scientific">Streptomyces castrisilvae</name>
    <dbReference type="NCBI Taxonomy" id="3033811"/>
    <lineage>
        <taxon>Bacteria</taxon>
        <taxon>Bacillati</taxon>
        <taxon>Actinomycetota</taxon>
        <taxon>Actinomycetes</taxon>
        <taxon>Kitasatosporales</taxon>
        <taxon>Streptomycetaceae</taxon>
        <taxon>Streptomyces</taxon>
    </lineage>
</organism>
<feature type="region of interest" description="Disordered" evidence="1">
    <location>
        <begin position="294"/>
        <end position="321"/>
    </location>
</feature>
<evidence type="ECO:0000313" key="2">
    <source>
        <dbReference type="EMBL" id="WLQ34767.1"/>
    </source>
</evidence>
<dbReference type="EMBL" id="CP120997">
    <property type="protein sequence ID" value="WLQ34767.1"/>
    <property type="molecule type" value="Genomic_DNA"/>
</dbReference>
<protein>
    <recommendedName>
        <fullName evidence="4">Colicin D immunity protein domain-containing protein</fullName>
    </recommendedName>
</protein>
<evidence type="ECO:0008006" key="4">
    <source>
        <dbReference type="Google" id="ProtNLM"/>
    </source>
</evidence>
<name>A0ABY9HL10_9ACTN</name>
<evidence type="ECO:0000313" key="3">
    <source>
        <dbReference type="Proteomes" id="UP001239522"/>
    </source>
</evidence>
<evidence type="ECO:0000256" key="1">
    <source>
        <dbReference type="SAM" id="MobiDB-lite"/>
    </source>
</evidence>
<feature type="region of interest" description="Disordered" evidence="1">
    <location>
        <begin position="1"/>
        <end position="23"/>
    </location>
</feature>
<sequence>MTGNHPPLGGAPEGPDIIVGEPGSPAVLAEPRSGAFAASWLSEGPKLVVPVPAGTHVDRALVRRTADGCRAGGAGEVLVMTADGPAASGRAWRQVAPAITASGGTASGLTPSRLTAPITTASITTAPITTASITTAPITTAPDLIGSAPRVLLVASDLQGAVLFDRPGYALVAGTAPFLRGAVPEGVDGGRARFARYARAVADRWPELQAVARDFGPRHIAWAHARNVPDGTATSQQVRLVRDFTAGVIGGADFARGWLNARRAAQESGERLREPLLSAFQQVFLLLEDYSIDPALKDPTDLSDQELRDGVRKSMARSENP</sequence>
<dbReference type="RefSeq" id="WP_306055194.1">
    <property type="nucleotide sequence ID" value="NZ_CP120997.1"/>
</dbReference>
<keyword evidence="3" id="KW-1185">Reference proteome</keyword>
<dbReference type="Proteomes" id="UP001239522">
    <property type="component" value="Chromosome"/>
</dbReference>
<gene>
    <name evidence="2" type="ORF">P8A18_15570</name>
</gene>
<reference evidence="2 3" key="1">
    <citation type="submission" date="2023-03" db="EMBL/GenBank/DDBJ databases">
        <title>Isolation and description of six Streptomyces strains from soil environments, able to metabolize different microbial glucans.</title>
        <authorList>
            <person name="Widen T."/>
            <person name="Larsbrink J."/>
        </authorList>
    </citation>
    <scope>NUCLEOTIDE SEQUENCE [LARGE SCALE GENOMIC DNA]</scope>
    <source>
        <strain evidence="2 3">Mut1</strain>
    </source>
</reference>
<feature type="compositionally biased region" description="Basic and acidic residues" evidence="1">
    <location>
        <begin position="295"/>
        <end position="312"/>
    </location>
</feature>
<proteinExistence type="predicted"/>